<sequence>MPLVLYFDMYTTINLLERKNLQQLISVDMWHVTFSQRLQFAFQMISGLVHYHDNLLLHLDVKPANGQKIIDRVDIYSFSLVLREILTRKTVYSLVHPHIFIYNFVVRKVNTISSFVLPKNDLR</sequence>
<proteinExistence type="predicted"/>
<dbReference type="InParanoid" id="A0A1S0TVX9"/>
<dbReference type="GO" id="GO:0004672">
    <property type="term" value="F:protein kinase activity"/>
    <property type="evidence" value="ECO:0007669"/>
    <property type="project" value="InterPro"/>
</dbReference>
<accession>A0A1S0TVX9</accession>
<dbReference type="RefSeq" id="XP_003143687.1">
    <property type="nucleotide sequence ID" value="XM_003143639.1"/>
</dbReference>
<dbReference type="PROSITE" id="PS50011">
    <property type="entry name" value="PROTEIN_KINASE_DOM"/>
    <property type="match status" value="1"/>
</dbReference>
<gene>
    <name evidence="2" type="ORF">LOAG_08107</name>
</gene>
<evidence type="ECO:0000259" key="1">
    <source>
        <dbReference type="PROSITE" id="PS50011"/>
    </source>
</evidence>
<evidence type="ECO:0000313" key="2">
    <source>
        <dbReference type="EMBL" id="EFO20385.1"/>
    </source>
</evidence>
<dbReference type="Gene3D" id="1.10.510.10">
    <property type="entry name" value="Transferase(Phosphotransferase) domain 1"/>
    <property type="match status" value="1"/>
</dbReference>
<dbReference type="EMBL" id="JH712067">
    <property type="protein sequence ID" value="EFO20385.1"/>
    <property type="molecule type" value="Genomic_DNA"/>
</dbReference>
<organism evidence="2">
    <name type="scientific">Loa loa</name>
    <name type="common">Eye worm</name>
    <name type="synonym">Filaria loa</name>
    <dbReference type="NCBI Taxonomy" id="7209"/>
    <lineage>
        <taxon>Eukaryota</taxon>
        <taxon>Metazoa</taxon>
        <taxon>Ecdysozoa</taxon>
        <taxon>Nematoda</taxon>
        <taxon>Chromadorea</taxon>
        <taxon>Rhabditida</taxon>
        <taxon>Spirurina</taxon>
        <taxon>Spiruromorpha</taxon>
        <taxon>Filarioidea</taxon>
        <taxon>Onchocercidae</taxon>
        <taxon>Loa</taxon>
    </lineage>
</organism>
<dbReference type="OrthoDB" id="5913378at2759"/>
<name>A0A1S0TVX9_LOALO</name>
<dbReference type="SUPFAM" id="SSF56112">
    <property type="entry name" value="Protein kinase-like (PK-like)"/>
    <property type="match status" value="1"/>
</dbReference>
<dbReference type="CTD" id="9945531"/>
<dbReference type="InterPro" id="IPR000719">
    <property type="entry name" value="Prot_kinase_dom"/>
</dbReference>
<dbReference type="InterPro" id="IPR011009">
    <property type="entry name" value="Kinase-like_dom_sf"/>
</dbReference>
<protein>
    <recommendedName>
        <fullName evidence="1">Protein kinase domain-containing protein</fullName>
    </recommendedName>
</protein>
<dbReference type="GeneID" id="9945531"/>
<feature type="domain" description="Protein kinase" evidence="1">
    <location>
        <begin position="1"/>
        <end position="123"/>
    </location>
</feature>
<dbReference type="GO" id="GO:0005524">
    <property type="term" value="F:ATP binding"/>
    <property type="evidence" value="ECO:0007669"/>
    <property type="project" value="InterPro"/>
</dbReference>
<reference evidence="2" key="1">
    <citation type="submission" date="2012-04" db="EMBL/GenBank/DDBJ databases">
        <title>The Genome Sequence of Loa loa.</title>
        <authorList>
            <consortium name="The Broad Institute Genome Sequencing Platform"/>
            <consortium name="Broad Institute Genome Sequencing Center for Infectious Disease"/>
            <person name="Nutman T.B."/>
            <person name="Fink D.L."/>
            <person name="Russ C."/>
            <person name="Young S."/>
            <person name="Zeng Q."/>
            <person name="Gargeya S."/>
            <person name="Alvarado L."/>
            <person name="Berlin A."/>
            <person name="Chapman S.B."/>
            <person name="Chen Z."/>
            <person name="Freedman E."/>
            <person name="Gellesch M."/>
            <person name="Goldberg J."/>
            <person name="Griggs A."/>
            <person name="Gujja S."/>
            <person name="Heilman E.R."/>
            <person name="Heiman D."/>
            <person name="Howarth C."/>
            <person name="Mehta T."/>
            <person name="Neiman D."/>
            <person name="Pearson M."/>
            <person name="Roberts A."/>
            <person name="Saif S."/>
            <person name="Shea T."/>
            <person name="Shenoy N."/>
            <person name="Sisk P."/>
            <person name="Stolte C."/>
            <person name="Sykes S."/>
            <person name="White J."/>
            <person name="Yandava C."/>
            <person name="Haas B."/>
            <person name="Henn M.R."/>
            <person name="Nusbaum C."/>
            <person name="Birren B."/>
        </authorList>
    </citation>
    <scope>NUCLEOTIDE SEQUENCE [LARGE SCALE GENOMIC DNA]</scope>
</reference>
<dbReference type="AlphaFoldDB" id="A0A1S0TVX9"/>
<dbReference type="KEGG" id="loa:LOAG_08107"/>